<evidence type="ECO:0000313" key="2">
    <source>
        <dbReference type="Proteomes" id="UP000606600"/>
    </source>
</evidence>
<dbReference type="InterPro" id="IPR036515">
    <property type="entry name" value="Transposase_17_sf"/>
</dbReference>
<gene>
    <name evidence="1" type="ORF">IDJ77_16520</name>
</gene>
<name>A0ABR7WSZ1_9SPHI</name>
<dbReference type="EMBL" id="JACWMY010000008">
    <property type="protein sequence ID" value="MBD1365420.1"/>
    <property type="molecule type" value="Genomic_DNA"/>
</dbReference>
<evidence type="ECO:0008006" key="3">
    <source>
        <dbReference type="Google" id="ProtNLM"/>
    </source>
</evidence>
<dbReference type="RefSeq" id="WP_191190077.1">
    <property type="nucleotide sequence ID" value="NZ_JACWMY010000008.1"/>
</dbReference>
<reference evidence="1 2" key="1">
    <citation type="submission" date="2020-09" db="EMBL/GenBank/DDBJ databases">
        <title>Novel species of Mucilaginibacter isolated from a glacier on the Tibetan Plateau.</title>
        <authorList>
            <person name="Liu Q."/>
            <person name="Xin Y.-H."/>
        </authorList>
    </citation>
    <scope>NUCLEOTIDE SEQUENCE [LARGE SCALE GENOMIC DNA]</scope>
    <source>
        <strain evidence="1 2">ZT4R22</strain>
    </source>
</reference>
<dbReference type="Proteomes" id="UP000606600">
    <property type="component" value="Unassembled WGS sequence"/>
</dbReference>
<proteinExistence type="predicted"/>
<sequence length="74" mass="8685">MMERAGKKNSQSISFRLWQQGNHPIELFDDKILHQKLDYIHNNPVEAGIVEKPEDYLYSSARNYYSLPALFDVN</sequence>
<keyword evidence="2" id="KW-1185">Reference proteome</keyword>
<accession>A0ABR7WSZ1</accession>
<dbReference type="Gene3D" id="3.30.70.1290">
    <property type="entry name" value="Transposase IS200-like"/>
    <property type="match status" value="1"/>
</dbReference>
<protein>
    <recommendedName>
        <fullName evidence="3">Transposase</fullName>
    </recommendedName>
</protein>
<comment type="caution">
    <text evidence="1">The sequence shown here is derived from an EMBL/GenBank/DDBJ whole genome shotgun (WGS) entry which is preliminary data.</text>
</comment>
<organism evidence="1 2">
    <name type="scientific">Mucilaginibacter pankratovii</name>
    <dbReference type="NCBI Taxonomy" id="2772110"/>
    <lineage>
        <taxon>Bacteria</taxon>
        <taxon>Pseudomonadati</taxon>
        <taxon>Bacteroidota</taxon>
        <taxon>Sphingobacteriia</taxon>
        <taxon>Sphingobacteriales</taxon>
        <taxon>Sphingobacteriaceae</taxon>
        <taxon>Mucilaginibacter</taxon>
    </lineage>
</organism>
<evidence type="ECO:0000313" key="1">
    <source>
        <dbReference type="EMBL" id="MBD1365420.1"/>
    </source>
</evidence>